<organism evidence="2 3">
    <name type="scientific">Candidatus Nealsonbacteria bacterium CG23_combo_of_CG06-09_8_20_14_all_39_17</name>
    <dbReference type="NCBI Taxonomy" id="1974722"/>
    <lineage>
        <taxon>Bacteria</taxon>
        <taxon>Candidatus Nealsoniibacteriota</taxon>
    </lineage>
</organism>
<evidence type="ECO:0000313" key="2">
    <source>
        <dbReference type="EMBL" id="PIP22921.1"/>
    </source>
</evidence>
<name>A0A2G9YWT0_9BACT</name>
<evidence type="ECO:0000313" key="3">
    <source>
        <dbReference type="Proteomes" id="UP000229976"/>
    </source>
</evidence>
<sequence length="60" mass="6226">MAGAAHLKMKKNKTVSGGKLSFGRAIVIWGVIIISLLVGAIGALLLLVLIIFGGGPKKKR</sequence>
<evidence type="ECO:0000256" key="1">
    <source>
        <dbReference type="SAM" id="Phobius"/>
    </source>
</evidence>
<dbReference type="EMBL" id="PCRO01000018">
    <property type="protein sequence ID" value="PIP22921.1"/>
    <property type="molecule type" value="Genomic_DNA"/>
</dbReference>
<keyword evidence="1" id="KW-0472">Membrane</keyword>
<gene>
    <name evidence="2" type="ORF">COX37_01445</name>
</gene>
<accession>A0A2G9YWT0</accession>
<dbReference type="Proteomes" id="UP000229976">
    <property type="component" value="Unassembled WGS sequence"/>
</dbReference>
<reference evidence="2 3" key="1">
    <citation type="submission" date="2017-09" db="EMBL/GenBank/DDBJ databases">
        <title>Depth-based differentiation of microbial function through sediment-hosted aquifers and enrichment of novel symbionts in the deep terrestrial subsurface.</title>
        <authorList>
            <person name="Probst A.J."/>
            <person name="Ladd B."/>
            <person name="Jarett J.K."/>
            <person name="Geller-Mcgrath D.E."/>
            <person name="Sieber C.M."/>
            <person name="Emerson J.B."/>
            <person name="Anantharaman K."/>
            <person name="Thomas B.C."/>
            <person name="Malmstrom R."/>
            <person name="Stieglmeier M."/>
            <person name="Klingl A."/>
            <person name="Woyke T."/>
            <person name="Ryan C.M."/>
            <person name="Banfield J.F."/>
        </authorList>
    </citation>
    <scope>NUCLEOTIDE SEQUENCE [LARGE SCALE GENOMIC DNA]</scope>
    <source>
        <strain evidence="2">CG23_combo_of_CG06-09_8_20_14_all_39_17</strain>
    </source>
</reference>
<keyword evidence="1" id="KW-0812">Transmembrane</keyword>
<feature type="transmembrane region" description="Helical" evidence="1">
    <location>
        <begin position="26"/>
        <end position="52"/>
    </location>
</feature>
<protein>
    <submittedName>
        <fullName evidence="2">Uncharacterized protein</fullName>
    </submittedName>
</protein>
<keyword evidence="1" id="KW-1133">Transmembrane helix</keyword>
<dbReference type="AlphaFoldDB" id="A0A2G9YWT0"/>
<comment type="caution">
    <text evidence="2">The sequence shown here is derived from an EMBL/GenBank/DDBJ whole genome shotgun (WGS) entry which is preliminary data.</text>
</comment>
<proteinExistence type="predicted"/>